<sequence>MRRGVTWCEAARRGGISGGAGAWLTVAGVAAGRGAPVCAGVLRSAGRGTPAGCPRWSGRAGRRWTPAGRRLEATRPAILAHRCVGHITPSPLVATDPTEGAGVSVATHLWSPLPCRPVSNRLATRTGWSTSDCPGDRRRG</sequence>
<gene>
    <name evidence="1" type="ORF">FRACA_430024</name>
</gene>
<organism evidence="1 2">
    <name type="scientific">Frankia canadensis</name>
    <dbReference type="NCBI Taxonomy" id="1836972"/>
    <lineage>
        <taxon>Bacteria</taxon>
        <taxon>Bacillati</taxon>
        <taxon>Actinomycetota</taxon>
        <taxon>Actinomycetes</taxon>
        <taxon>Frankiales</taxon>
        <taxon>Frankiaceae</taxon>
        <taxon>Frankia</taxon>
    </lineage>
</organism>
<accession>A0A2I2KX89</accession>
<evidence type="ECO:0000313" key="2">
    <source>
        <dbReference type="Proteomes" id="UP000234331"/>
    </source>
</evidence>
<dbReference type="Proteomes" id="UP000234331">
    <property type="component" value="Unassembled WGS sequence"/>
</dbReference>
<protein>
    <submittedName>
        <fullName evidence="1">Uncharacterized protein</fullName>
    </submittedName>
</protein>
<name>A0A2I2KX89_9ACTN</name>
<dbReference type="EMBL" id="FZMO01000368">
    <property type="protein sequence ID" value="SNQ50281.1"/>
    <property type="molecule type" value="Genomic_DNA"/>
</dbReference>
<proteinExistence type="predicted"/>
<dbReference type="AlphaFoldDB" id="A0A2I2KX89"/>
<keyword evidence="2" id="KW-1185">Reference proteome</keyword>
<reference evidence="1 2" key="1">
    <citation type="submission" date="2017-06" db="EMBL/GenBank/DDBJ databases">
        <authorList>
            <person name="Kim H.J."/>
            <person name="Triplett B.A."/>
        </authorList>
    </citation>
    <scope>NUCLEOTIDE SEQUENCE [LARGE SCALE GENOMIC DNA]</scope>
    <source>
        <strain evidence="1">FRACA_ARgP5</strain>
    </source>
</reference>
<evidence type="ECO:0000313" key="1">
    <source>
        <dbReference type="EMBL" id="SNQ50281.1"/>
    </source>
</evidence>